<dbReference type="InterPro" id="IPR020103">
    <property type="entry name" value="PsdUridine_synth_cat_dom_sf"/>
</dbReference>
<protein>
    <submittedName>
        <fullName evidence="4">DRAP deaminase</fullName>
    </submittedName>
</protein>
<sequence>MSDPAAPTTNMYPRGMNPRLRYIKFYWWPYKTFVKQRWIGRQLLEVITTEFRDRSLEYYRHALESGVTRVNGVVARPDLILRNGDRIDNTVHRHEPPVTNDPILVLHIDREREFIVISKPGSLPVHAAGRYFKHTVLEMMESDYGLKCYSVNRLDRLTSGLMILALSGKAASKLAREFAEGKVKKEYVARVKGKFPEEEITVDKPMMTVDRQMGLVIITPEGKDAVTIFNRIAYDPVRDQSVVRCRPQTGRTHQIRVHLQYLGHPIANDPLYGVPSVWGPSLGKGGVDLTPSTNGISQADALKARAGTSTPQSTDTNREYDNIDLNSPIRLSNQAREIIAKLRRQKDDAEDWIKWSEVIFSAKKAQDDLESESKSPAPQVVPRLTGRQEALKLPDPLPDDTPSPLKPPVYLPPGFCTECYVPVPDDPDPETLFIYLHALRYTTEQLGTWETPMPRWASADWDGDWRGWEEGAILPNALEEDRRKREIETAKKADSDLSNNLGDEALTPVALAGGSVQGR</sequence>
<dbReference type="PANTHER" id="PTHR21600">
    <property type="entry name" value="MITOCHONDRIAL RNA PSEUDOURIDINE SYNTHASE"/>
    <property type="match status" value="1"/>
</dbReference>
<dbReference type="NCBIfam" id="TIGR00005">
    <property type="entry name" value="rluA_subfam"/>
    <property type="match status" value="1"/>
</dbReference>
<feature type="compositionally biased region" description="Pro residues" evidence="2">
    <location>
        <begin position="395"/>
        <end position="404"/>
    </location>
</feature>
<proteinExistence type="predicted"/>
<dbReference type="PANTHER" id="PTHR21600:SF40">
    <property type="entry name" value="PSEUDOURIDYLATE SYNTHASE RPUSD2"/>
    <property type="match status" value="1"/>
</dbReference>
<dbReference type="OrthoDB" id="424794at2759"/>
<dbReference type="GO" id="GO:0003723">
    <property type="term" value="F:RNA binding"/>
    <property type="evidence" value="ECO:0007669"/>
    <property type="project" value="InterPro"/>
</dbReference>
<feature type="region of interest" description="Disordered" evidence="2">
    <location>
        <begin position="302"/>
        <end position="322"/>
    </location>
</feature>
<dbReference type="FunFam" id="3.30.2350.10:FF:000027">
    <property type="entry name" value="Pseudouridine synthase"/>
    <property type="match status" value="1"/>
</dbReference>
<name>A0A854QE17_CRYNE</name>
<dbReference type="AlphaFoldDB" id="A0A854QE17"/>
<dbReference type="InterPro" id="IPR006225">
    <property type="entry name" value="PsdUridine_synth_RluC/D"/>
</dbReference>
<dbReference type="GO" id="GO:0009982">
    <property type="term" value="F:pseudouridine synthase activity"/>
    <property type="evidence" value="ECO:0007669"/>
    <property type="project" value="InterPro"/>
</dbReference>
<feature type="active site" evidence="1">
    <location>
        <position position="155"/>
    </location>
</feature>
<dbReference type="Pfam" id="PF00849">
    <property type="entry name" value="PseudoU_synth_2"/>
    <property type="match status" value="1"/>
</dbReference>
<evidence type="ECO:0000256" key="2">
    <source>
        <dbReference type="SAM" id="MobiDB-lite"/>
    </source>
</evidence>
<reference evidence="4 5" key="1">
    <citation type="submission" date="2017-06" db="EMBL/GenBank/DDBJ databases">
        <title>Global population genomics of the pathogenic fungus Cryptococcus neoformans var. grubii.</title>
        <authorList>
            <person name="Cuomo C."/>
            <person name="Litvintseva A."/>
            <person name="Chen Y."/>
            <person name="Young S."/>
            <person name="Zeng Q."/>
            <person name="Chapman S."/>
            <person name="Gujja S."/>
            <person name="Saif S."/>
            <person name="Birren B."/>
        </authorList>
    </citation>
    <scope>NUCLEOTIDE SEQUENCE [LARGE SCALE GENOMIC DNA]</scope>
    <source>
        <strain evidence="4 5">Tu259-1</strain>
    </source>
</reference>
<dbReference type="InterPro" id="IPR006145">
    <property type="entry name" value="PsdUridine_synth_RsuA/RluA"/>
</dbReference>
<evidence type="ECO:0000313" key="4">
    <source>
        <dbReference type="EMBL" id="OXG21910.1"/>
    </source>
</evidence>
<dbReference type="Proteomes" id="UP000199727">
    <property type="component" value="Unassembled WGS sequence"/>
</dbReference>
<feature type="region of interest" description="Disordered" evidence="2">
    <location>
        <begin position="366"/>
        <end position="404"/>
    </location>
</feature>
<feature type="domain" description="Pseudouridine synthase RsuA/RluA-like" evidence="3">
    <location>
        <begin position="114"/>
        <end position="260"/>
    </location>
</feature>
<feature type="region of interest" description="Disordered" evidence="2">
    <location>
        <begin position="490"/>
        <end position="519"/>
    </location>
</feature>
<dbReference type="GO" id="GO:0000455">
    <property type="term" value="P:enzyme-directed rRNA pseudouridine synthesis"/>
    <property type="evidence" value="ECO:0007669"/>
    <property type="project" value="TreeGrafter"/>
</dbReference>
<dbReference type="InterPro" id="IPR006224">
    <property type="entry name" value="PsdUridine_synth_RluA-like_CS"/>
</dbReference>
<dbReference type="SUPFAM" id="SSF55120">
    <property type="entry name" value="Pseudouridine synthase"/>
    <property type="match status" value="1"/>
</dbReference>
<dbReference type="Gene3D" id="3.30.2350.10">
    <property type="entry name" value="Pseudouridine synthase"/>
    <property type="match status" value="1"/>
</dbReference>
<dbReference type="InterPro" id="IPR050188">
    <property type="entry name" value="RluA_PseudoU_synthase"/>
</dbReference>
<evidence type="ECO:0000256" key="1">
    <source>
        <dbReference type="PIRSR" id="PIRSR606225-1"/>
    </source>
</evidence>
<comment type="caution">
    <text evidence="4">The sequence shown here is derived from an EMBL/GenBank/DDBJ whole genome shotgun (WGS) entry which is preliminary data.</text>
</comment>
<organism evidence="4 5">
    <name type="scientific">Cryptococcus neoformans Tu259-1</name>
    <dbReference type="NCBI Taxonomy" id="1230072"/>
    <lineage>
        <taxon>Eukaryota</taxon>
        <taxon>Fungi</taxon>
        <taxon>Dikarya</taxon>
        <taxon>Basidiomycota</taxon>
        <taxon>Agaricomycotina</taxon>
        <taxon>Tremellomycetes</taxon>
        <taxon>Tremellales</taxon>
        <taxon>Cryptococcaceae</taxon>
        <taxon>Cryptococcus</taxon>
        <taxon>Cryptococcus neoformans species complex</taxon>
    </lineage>
</organism>
<evidence type="ECO:0000259" key="3">
    <source>
        <dbReference type="Pfam" id="PF00849"/>
    </source>
</evidence>
<gene>
    <name evidence="4" type="ORF">C361_03337</name>
</gene>
<dbReference type="EMBL" id="AMKT01000041">
    <property type="protein sequence ID" value="OXG21910.1"/>
    <property type="molecule type" value="Genomic_DNA"/>
</dbReference>
<accession>A0A854QE17</accession>
<evidence type="ECO:0000313" key="5">
    <source>
        <dbReference type="Proteomes" id="UP000199727"/>
    </source>
</evidence>
<dbReference type="PROSITE" id="PS01129">
    <property type="entry name" value="PSI_RLU"/>
    <property type="match status" value="1"/>
</dbReference>
<dbReference type="CDD" id="cd02557">
    <property type="entry name" value="PseudoU_synth_ScRIB2"/>
    <property type="match status" value="1"/>
</dbReference>